<dbReference type="AlphaFoldDB" id="A0AAD7JZ84"/>
<reference evidence="1" key="1">
    <citation type="submission" date="2023-03" db="EMBL/GenBank/DDBJ databases">
        <title>Massive genome expansion in bonnet fungi (Mycena s.s.) driven by repeated elements and novel gene families across ecological guilds.</title>
        <authorList>
            <consortium name="Lawrence Berkeley National Laboratory"/>
            <person name="Harder C.B."/>
            <person name="Miyauchi S."/>
            <person name="Viragh M."/>
            <person name="Kuo A."/>
            <person name="Thoen E."/>
            <person name="Andreopoulos B."/>
            <person name="Lu D."/>
            <person name="Skrede I."/>
            <person name="Drula E."/>
            <person name="Henrissat B."/>
            <person name="Morin E."/>
            <person name="Kohler A."/>
            <person name="Barry K."/>
            <person name="LaButti K."/>
            <person name="Morin E."/>
            <person name="Salamov A."/>
            <person name="Lipzen A."/>
            <person name="Mereny Z."/>
            <person name="Hegedus B."/>
            <person name="Baldrian P."/>
            <person name="Stursova M."/>
            <person name="Weitz H."/>
            <person name="Taylor A."/>
            <person name="Grigoriev I.V."/>
            <person name="Nagy L.G."/>
            <person name="Martin F."/>
            <person name="Kauserud H."/>
        </authorList>
    </citation>
    <scope>NUCLEOTIDE SEQUENCE</scope>
    <source>
        <strain evidence="1">CBHHK188m</strain>
    </source>
</reference>
<evidence type="ECO:0000313" key="1">
    <source>
        <dbReference type="EMBL" id="KAJ7773568.1"/>
    </source>
</evidence>
<organism evidence="1 2">
    <name type="scientific">Mycena maculata</name>
    <dbReference type="NCBI Taxonomy" id="230809"/>
    <lineage>
        <taxon>Eukaryota</taxon>
        <taxon>Fungi</taxon>
        <taxon>Dikarya</taxon>
        <taxon>Basidiomycota</taxon>
        <taxon>Agaricomycotina</taxon>
        <taxon>Agaricomycetes</taxon>
        <taxon>Agaricomycetidae</taxon>
        <taxon>Agaricales</taxon>
        <taxon>Marasmiineae</taxon>
        <taxon>Mycenaceae</taxon>
        <taxon>Mycena</taxon>
    </lineage>
</organism>
<keyword evidence="2" id="KW-1185">Reference proteome</keyword>
<name>A0AAD7JZ84_9AGAR</name>
<evidence type="ECO:0000313" key="2">
    <source>
        <dbReference type="Proteomes" id="UP001215280"/>
    </source>
</evidence>
<gene>
    <name evidence="1" type="ORF">DFH07DRAFT_1057150</name>
</gene>
<protein>
    <submittedName>
        <fullName evidence="1">Uncharacterized protein</fullName>
    </submittedName>
</protein>
<dbReference type="EMBL" id="JARJLG010000017">
    <property type="protein sequence ID" value="KAJ7773568.1"/>
    <property type="molecule type" value="Genomic_DNA"/>
</dbReference>
<comment type="caution">
    <text evidence="1">The sequence shown here is derived from an EMBL/GenBank/DDBJ whole genome shotgun (WGS) entry which is preliminary data.</text>
</comment>
<dbReference type="Proteomes" id="UP001215280">
    <property type="component" value="Unassembled WGS sequence"/>
</dbReference>
<sequence>MIQCPTGHRMLEIPDFIDKDLFLKAVNGEKIVEDEDQGDECCKVSSSRQGNKGRNICPFNHIKEGRPFEAKVVHLPCVAEMFVFIPHEDKHPELARKSIVIPNSSNPHRHPVPPLKVTYAVAEKYKECVRKFGLGATVAKVEKAPSTKEILGGLTPSLYHLSLVSRDTKTKLINQVKSEPMNQARHENQTVESYISEQRLLPDEKRYIYVSEREGRTAIFGIKHGIIKYIHKVRTLDCDTTFKPVVGKTNVYEINVGVNAEVTLGRVWIKVHDHRSFQFWEELLALVRCLMNQKLGFVALHRSGTLLGFNADMETAPLLGMADALIPTIDIPSVTEKVLDALALVKRIVRICYSHIKRGIPNISYLPRKDQDHIHNFMYIETSEDVGEFKLWIRTLPDPNGVLLCWWEQKEMHQWLLPTVIQCLSDMDPDDWHVIEATTNFGEAQHAANNAQTGTGTGLVESFIQHATRVYFPLRKPLTTRFQIQYSRYQARGGNRNHASERQFTQSP</sequence>
<accession>A0AAD7JZ84</accession>
<proteinExistence type="predicted"/>